<dbReference type="InterPro" id="IPR004837">
    <property type="entry name" value="NaCa_Exmemb"/>
</dbReference>
<comment type="caution">
    <text evidence="7">The sequence shown here is derived from an EMBL/GenBank/DDBJ whole genome shotgun (WGS) entry which is preliminary data.</text>
</comment>
<dbReference type="GO" id="GO:0006874">
    <property type="term" value="P:intracellular calcium ion homeostasis"/>
    <property type="evidence" value="ECO:0007669"/>
    <property type="project" value="TreeGrafter"/>
</dbReference>
<evidence type="ECO:0000256" key="4">
    <source>
        <dbReference type="ARBA" id="ARBA00023136"/>
    </source>
</evidence>
<dbReference type="GO" id="GO:0005262">
    <property type="term" value="F:calcium channel activity"/>
    <property type="evidence" value="ECO:0007669"/>
    <property type="project" value="TreeGrafter"/>
</dbReference>
<feature type="domain" description="Sodium/calcium exchanger membrane region" evidence="6">
    <location>
        <begin position="9"/>
        <end position="149"/>
    </location>
</feature>
<proteinExistence type="predicted"/>
<dbReference type="PANTHER" id="PTHR10846">
    <property type="entry name" value="SODIUM/POTASSIUM/CALCIUM EXCHANGER"/>
    <property type="match status" value="1"/>
</dbReference>
<evidence type="ECO:0000256" key="2">
    <source>
        <dbReference type="ARBA" id="ARBA00022692"/>
    </source>
</evidence>
<feature type="transmembrane region" description="Helical" evidence="5">
    <location>
        <begin position="42"/>
        <end position="66"/>
    </location>
</feature>
<dbReference type="eggNOG" id="COG0530">
    <property type="taxonomic scope" value="Bacteria"/>
</dbReference>
<evidence type="ECO:0000256" key="1">
    <source>
        <dbReference type="ARBA" id="ARBA00004141"/>
    </source>
</evidence>
<dbReference type="NCBIfam" id="TIGR00367">
    <property type="entry name" value="calcium/sodium antiporter"/>
    <property type="match status" value="1"/>
</dbReference>
<feature type="transmembrane region" description="Helical" evidence="5">
    <location>
        <begin position="275"/>
        <end position="299"/>
    </location>
</feature>
<keyword evidence="8" id="KW-1185">Reference proteome</keyword>
<feature type="transmembrane region" description="Helical" evidence="5">
    <location>
        <begin position="106"/>
        <end position="124"/>
    </location>
</feature>
<dbReference type="Proteomes" id="UP000005801">
    <property type="component" value="Unassembled WGS sequence"/>
</dbReference>
<organism evidence="7 8">
    <name type="scientific">Plesiocystis pacifica SIR-1</name>
    <dbReference type="NCBI Taxonomy" id="391625"/>
    <lineage>
        <taxon>Bacteria</taxon>
        <taxon>Pseudomonadati</taxon>
        <taxon>Myxococcota</taxon>
        <taxon>Polyangia</taxon>
        <taxon>Nannocystales</taxon>
        <taxon>Nannocystaceae</taxon>
        <taxon>Plesiocystis</taxon>
    </lineage>
</organism>
<accession>A6GGZ5</accession>
<dbReference type="STRING" id="391625.PPSIR1_20149"/>
<feature type="transmembrane region" description="Helical" evidence="5">
    <location>
        <begin position="207"/>
        <end position="229"/>
    </location>
</feature>
<keyword evidence="4 5" id="KW-0472">Membrane</keyword>
<evidence type="ECO:0000313" key="7">
    <source>
        <dbReference type="EMBL" id="EDM74880.1"/>
    </source>
</evidence>
<dbReference type="PANTHER" id="PTHR10846:SF8">
    <property type="entry name" value="INNER MEMBRANE PROTEIN YRBG"/>
    <property type="match status" value="1"/>
</dbReference>
<feature type="transmembrane region" description="Helical" evidence="5">
    <location>
        <begin position="78"/>
        <end position="100"/>
    </location>
</feature>
<dbReference type="AlphaFoldDB" id="A6GGZ5"/>
<dbReference type="InterPro" id="IPR004481">
    <property type="entry name" value="K/Na/Ca-exchanger"/>
</dbReference>
<feature type="transmembrane region" description="Helical" evidence="5">
    <location>
        <begin position="311"/>
        <end position="331"/>
    </location>
</feature>
<dbReference type="GO" id="GO:0005886">
    <property type="term" value="C:plasma membrane"/>
    <property type="evidence" value="ECO:0007669"/>
    <property type="project" value="TreeGrafter"/>
</dbReference>
<dbReference type="InterPro" id="IPR044880">
    <property type="entry name" value="NCX_ion-bd_dom_sf"/>
</dbReference>
<evidence type="ECO:0000259" key="6">
    <source>
        <dbReference type="Pfam" id="PF01699"/>
    </source>
</evidence>
<dbReference type="EMBL" id="ABCS01000112">
    <property type="protein sequence ID" value="EDM74880.1"/>
    <property type="molecule type" value="Genomic_DNA"/>
</dbReference>
<dbReference type="Gene3D" id="1.20.1420.30">
    <property type="entry name" value="NCX, central ion-binding region"/>
    <property type="match status" value="2"/>
</dbReference>
<dbReference type="Pfam" id="PF01699">
    <property type="entry name" value="Na_Ca_ex"/>
    <property type="match status" value="2"/>
</dbReference>
<protein>
    <submittedName>
        <fullName evidence="7">Ca2+/Na+ antiporter</fullName>
    </submittedName>
</protein>
<evidence type="ECO:0000256" key="3">
    <source>
        <dbReference type="ARBA" id="ARBA00022989"/>
    </source>
</evidence>
<feature type="domain" description="Sodium/calcium exchanger membrane region" evidence="6">
    <location>
        <begin position="210"/>
        <end position="356"/>
    </location>
</feature>
<dbReference type="RefSeq" id="WP_006975983.1">
    <property type="nucleotide sequence ID" value="NZ_ABCS01000112.1"/>
</dbReference>
<name>A6GGZ5_9BACT</name>
<sequence>MSLGLAIVTVLVAFYAMSAVVEGPFMASLDRIAERMGLSSSVAGATLLAFGTSAPELSTALVALFAEGAHASTGVGSIVGSAIFQILVVVGFAAVVRASTLDWRPVIRDALFYALSIVLLIAFVHDDRLTLVEAAILVGSYGLYLGVMWIWTRRVDEPEPEPELEPEPEVDPEAPEPGPFARLRRALTWPIDRLLALVPDPASQARWTLPVFALSLGLIGFSCYWLVFAAEAIAQALAVPPAIIALTILAGGSSIPELVSSATVARQGRADMAVANAVGSNIFDILVSLGLPVLLYCLLHGDLVGLGGATITSSLVLLGATLAMVVGLLAAQRFRASRAFGALLISAYAAYVVAAYLGWIT</sequence>
<reference evidence="7 8" key="1">
    <citation type="submission" date="2007-06" db="EMBL/GenBank/DDBJ databases">
        <authorList>
            <person name="Shimkets L."/>
            <person name="Ferriera S."/>
            <person name="Johnson J."/>
            <person name="Kravitz S."/>
            <person name="Beeson K."/>
            <person name="Sutton G."/>
            <person name="Rogers Y.-H."/>
            <person name="Friedman R."/>
            <person name="Frazier M."/>
            <person name="Venter J.C."/>
        </authorList>
    </citation>
    <scope>NUCLEOTIDE SEQUENCE [LARGE SCALE GENOMIC DNA]</scope>
    <source>
        <strain evidence="7 8">SIR-1</strain>
    </source>
</reference>
<dbReference type="GO" id="GO:0008273">
    <property type="term" value="F:calcium, potassium:sodium antiporter activity"/>
    <property type="evidence" value="ECO:0007669"/>
    <property type="project" value="TreeGrafter"/>
</dbReference>
<comment type="subcellular location">
    <subcellularLocation>
        <location evidence="1">Membrane</location>
        <topology evidence="1">Multi-pass membrane protein</topology>
    </subcellularLocation>
</comment>
<evidence type="ECO:0000256" key="5">
    <source>
        <dbReference type="SAM" id="Phobius"/>
    </source>
</evidence>
<feature type="transmembrane region" description="Helical" evidence="5">
    <location>
        <begin position="131"/>
        <end position="151"/>
    </location>
</feature>
<keyword evidence="2 5" id="KW-0812">Transmembrane</keyword>
<gene>
    <name evidence="7" type="ORF">PPSIR1_20149</name>
</gene>
<dbReference type="OrthoDB" id="9794225at2"/>
<evidence type="ECO:0000313" key="8">
    <source>
        <dbReference type="Proteomes" id="UP000005801"/>
    </source>
</evidence>
<keyword evidence="3 5" id="KW-1133">Transmembrane helix</keyword>
<feature type="transmembrane region" description="Helical" evidence="5">
    <location>
        <begin position="337"/>
        <end position="359"/>
    </location>
</feature>